<dbReference type="Pfam" id="PF00072">
    <property type="entry name" value="Response_reg"/>
    <property type="match status" value="1"/>
</dbReference>
<dbReference type="SMART" id="SM00448">
    <property type="entry name" value="REC"/>
    <property type="match status" value="1"/>
</dbReference>
<dbReference type="RefSeq" id="WP_380737772.1">
    <property type="nucleotide sequence ID" value="NZ_JBHTJP010000032.1"/>
</dbReference>
<protein>
    <submittedName>
        <fullName evidence="4">PleD family two-component system response regulator</fullName>
    </submittedName>
</protein>
<dbReference type="SUPFAM" id="SSF52172">
    <property type="entry name" value="CheY-like"/>
    <property type="match status" value="1"/>
</dbReference>
<evidence type="ECO:0000259" key="3">
    <source>
        <dbReference type="PROSITE" id="PS50110"/>
    </source>
</evidence>
<sequence length="126" mass="13925">MNKILLVEDDFTLGSILKDQLEVNGYEVNHLMIPSKTVEYLTEDEFDLVILDKLLSGIDGTHICTKIRNTENISNIPILMMSGFDGAGEICLTAGANSFIAKPFEVNSFLKSIEETLGKVKDSKVN</sequence>
<organism evidence="4 5">
    <name type="scientific">Salinimicrobium gaetbulicola</name>
    <dbReference type="NCBI Taxonomy" id="999702"/>
    <lineage>
        <taxon>Bacteria</taxon>
        <taxon>Pseudomonadati</taxon>
        <taxon>Bacteroidota</taxon>
        <taxon>Flavobacteriia</taxon>
        <taxon>Flavobacteriales</taxon>
        <taxon>Flavobacteriaceae</taxon>
        <taxon>Salinimicrobium</taxon>
    </lineage>
</organism>
<feature type="domain" description="Response regulatory" evidence="3">
    <location>
        <begin position="3"/>
        <end position="117"/>
    </location>
</feature>
<dbReference type="InterPro" id="IPR011006">
    <property type="entry name" value="CheY-like_superfamily"/>
</dbReference>
<dbReference type="PROSITE" id="PS50110">
    <property type="entry name" value="RESPONSE_REGULATORY"/>
    <property type="match status" value="1"/>
</dbReference>
<feature type="modified residue" description="4-aspartylphosphate" evidence="2">
    <location>
        <position position="52"/>
    </location>
</feature>
<keyword evidence="5" id="KW-1185">Reference proteome</keyword>
<dbReference type="Proteomes" id="UP001597100">
    <property type="component" value="Unassembled WGS sequence"/>
</dbReference>
<reference evidence="5" key="1">
    <citation type="journal article" date="2019" name="Int. J. Syst. Evol. Microbiol.">
        <title>The Global Catalogue of Microorganisms (GCM) 10K type strain sequencing project: providing services to taxonomists for standard genome sequencing and annotation.</title>
        <authorList>
            <consortium name="The Broad Institute Genomics Platform"/>
            <consortium name="The Broad Institute Genome Sequencing Center for Infectious Disease"/>
            <person name="Wu L."/>
            <person name="Ma J."/>
        </authorList>
    </citation>
    <scope>NUCLEOTIDE SEQUENCE [LARGE SCALE GENOMIC DNA]</scope>
    <source>
        <strain evidence="5">CCUG 60898</strain>
    </source>
</reference>
<dbReference type="Gene3D" id="3.40.50.2300">
    <property type="match status" value="1"/>
</dbReference>
<evidence type="ECO:0000313" key="4">
    <source>
        <dbReference type="EMBL" id="MFD0976443.1"/>
    </source>
</evidence>
<dbReference type="EMBL" id="JBHTJP010000032">
    <property type="protein sequence ID" value="MFD0976443.1"/>
    <property type="molecule type" value="Genomic_DNA"/>
</dbReference>
<evidence type="ECO:0000313" key="5">
    <source>
        <dbReference type="Proteomes" id="UP001597100"/>
    </source>
</evidence>
<keyword evidence="1 2" id="KW-0597">Phosphoprotein</keyword>
<accession>A0ABW3IFW5</accession>
<evidence type="ECO:0000256" key="2">
    <source>
        <dbReference type="PROSITE-ProRule" id="PRU00169"/>
    </source>
</evidence>
<proteinExistence type="predicted"/>
<dbReference type="InterPro" id="IPR001789">
    <property type="entry name" value="Sig_transdc_resp-reg_receiver"/>
</dbReference>
<gene>
    <name evidence="4" type="ORF">ACFQ1G_06545</name>
</gene>
<dbReference type="PANTHER" id="PTHR44591">
    <property type="entry name" value="STRESS RESPONSE REGULATOR PROTEIN 1"/>
    <property type="match status" value="1"/>
</dbReference>
<dbReference type="PANTHER" id="PTHR44591:SF3">
    <property type="entry name" value="RESPONSE REGULATORY DOMAIN-CONTAINING PROTEIN"/>
    <property type="match status" value="1"/>
</dbReference>
<comment type="caution">
    <text evidence="4">The sequence shown here is derived from an EMBL/GenBank/DDBJ whole genome shotgun (WGS) entry which is preliminary data.</text>
</comment>
<evidence type="ECO:0000256" key="1">
    <source>
        <dbReference type="ARBA" id="ARBA00022553"/>
    </source>
</evidence>
<dbReference type="InterPro" id="IPR050595">
    <property type="entry name" value="Bact_response_regulator"/>
</dbReference>
<name>A0ABW3IFW5_9FLAO</name>